<dbReference type="AlphaFoldDB" id="A0A553SRR7"/>
<proteinExistence type="predicted"/>
<sequence>MEDSFMKKILLAFTVFLLTFIFSSNVFATQASKNNAYLEETLLAHYSPLFLEITKGQPYYCEKIISLTRIKDNSNQHRITVQLITFNGPHNPPYDLFIVDFIDGPSIGSNNYPYKAKIIKIDSKMNISIDEAKKSCGK</sequence>
<reference evidence="2" key="1">
    <citation type="submission" date="2018-10" db="EMBL/GenBank/DDBJ databases">
        <title>FDA dAtabase for Regulatory Grade micrObial Sequences (FDA-ARGOS): Supporting development and validation of Infectious Disease Dx tests.</title>
        <authorList>
            <person name="Minogue T."/>
            <person name="Wolcott M."/>
            <person name="Wasieloski L."/>
            <person name="Aguilar W."/>
            <person name="Moore D."/>
            <person name="Tallon L."/>
            <person name="Sadzewicz L."/>
            <person name="Sengamalay N."/>
            <person name="Ott S."/>
            <person name="Godinez A."/>
            <person name="Nagaraj S."/>
            <person name="Vavikolanu K."/>
            <person name="Vyas G."/>
            <person name="Nadendla S."/>
            <person name="George J."/>
            <person name="Sichtig H."/>
        </authorList>
    </citation>
    <scope>NUCLEOTIDE SEQUENCE [LARGE SCALE GENOMIC DNA]</scope>
    <source>
        <strain evidence="2">FDAARGOS_343</strain>
    </source>
</reference>
<evidence type="ECO:0000313" key="2">
    <source>
        <dbReference type="Proteomes" id="UP000319837"/>
    </source>
</evidence>
<evidence type="ECO:0000313" key="1">
    <source>
        <dbReference type="EMBL" id="TRZ39689.1"/>
    </source>
</evidence>
<dbReference type="EMBL" id="RIBP01000001">
    <property type="protein sequence ID" value="TRZ39689.1"/>
    <property type="molecule type" value="Genomic_DNA"/>
</dbReference>
<dbReference type="Proteomes" id="UP000319837">
    <property type="component" value="Unassembled WGS sequence"/>
</dbReference>
<accession>A0A553SRR7</accession>
<comment type="caution">
    <text evidence="1">The sequence shown here is derived from an EMBL/GenBank/DDBJ whole genome shotgun (WGS) entry which is preliminary data.</text>
</comment>
<protein>
    <submittedName>
        <fullName evidence="1">DUF3888 domain-containing protein</fullName>
    </submittedName>
</protein>
<name>A0A553SRR7_NIACI</name>
<organism evidence="1 2">
    <name type="scientific">Niallia circulans</name>
    <name type="common">Bacillus circulans</name>
    <dbReference type="NCBI Taxonomy" id="1397"/>
    <lineage>
        <taxon>Bacteria</taxon>
        <taxon>Bacillati</taxon>
        <taxon>Bacillota</taxon>
        <taxon>Bacilli</taxon>
        <taxon>Bacillales</taxon>
        <taxon>Bacillaceae</taxon>
        <taxon>Niallia</taxon>
    </lineage>
</organism>
<gene>
    <name evidence="1" type="ORF">CEQ21_01630</name>
</gene>